<comment type="caution">
    <text evidence="1">The sequence shown here is derived from an EMBL/GenBank/DDBJ whole genome shotgun (WGS) entry which is preliminary data.</text>
</comment>
<keyword evidence="2" id="KW-1185">Reference proteome</keyword>
<dbReference type="EMBL" id="RAPY01000002">
    <property type="protein sequence ID" value="RKE52268.1"/>
    <property type="molecule type" value="Genomic_DNA"/>
</dbReference>
<gene>
    <name evidence="1" type="ORF">DFQ12_2502</name>
</gene>
<sequence>GGRVGRCLFLHGSPCWKQSRASFVYILPKRFQKDNGTAIKSTGVTLGKAAQMFRNPIIWYKAVWLWPKSHTGIHSQKPHKRLSSGIVLSSTNLYNYDLRCCIILSFSDFSKGIHLDIFQRTMAPLPKATQR</sequence>
<evidence type="ECO:0000313" key="2">
    <source>
        <dbReference type="Proteomes" id="UP000286246"/>
    </source>
</evidence>
<name>A0A420B6J0_SPHD1</name>
<feature type="non-terminal residue" evidence="1">
    <location>
        <position position="1"/>
    </location>
</feature>
<accession>A0A420B6J0</accession>
<evidence type="ECO:0000313" key="1">
    <source>
        <dbReference type="EMBL" id="RKE52268.1"/>
    </source>
</evidence>
<dbReference type="Proteomes" id="UP000286246">
    <property type="component" value="Unassembled WGS sequence"/>
</dbReference>
<dbReference type="AlphaFoldDB" id="A0A420B6J0"/>
<organism evidence="1 2">
    <name type="scientific">Sphingobacterium detergens</name>
    <dbReference type="NCBI Taxonomy" id="1145106"/>
    <lineage>
        <taxon>Bacteria</taxon>
        <taxon>Pseudomonadati</taxon>
        <taxon>Bacteroidota</taxon>
        <taxon>Sphingobacteriia</taxon>
        <taxon>Sphingobacteriales</taxon>
        <taxon>Sphingobacteriaceae</taxon>
        <taxon>Sphingobacterium</taxon>
    </lineage>
</organism>
<reference evidence="1 2" key="1">
    <citation type="submission" date="2018-09" db="EMBL/GenBank/DDBJ databases">
        <title>Genomic Encyclopedia of Type Strains, Phase III (KMG-III): the genomes of soil and plant-associated and newly described type strains.</title>
        <authorList>
            <person name="Whitman W."/>
        </authorList>
    </citation>
    <scope>NUCLEOTIDE SEQUENCE [LARGE SCALE GENOMIC DNA]</scope>
    <source>
        <strain evidence="1 2">CECT 7938</strain>
    </source>
</reference>
<protein>
    <submittedName>
        <fullName evidence="1">Uncharacterized protein</fullName>
    </submittedName>
</protein>
<proteinExistence type="predicted"/>